<keyword evidence="1" id="KW-1185">Reference proteome</keyword>
<dbReference type="PANTHER" id="PTHR31389:SF4">
    <property type="entry name" value="LD39211P"/>
    <property type="match status" value="1"/>
</dbReference>
<organism evidence="1 2">
    <name type="scientific">Strongyloides venezuelensis</name>
    <name type="common">Threadworm</name>
    <dbReference type="NCBI Taxonomy" id="75913"/>
    <lineage>
        <taxon>Eukaryota</taxon>
        <taxon>Metazoa</taxon>
        <taxon>Ecdysozoa</taxon>
        <taxon>Nematoda</taxon>
        <taxon>Chromadorea</taxon>
        <taxon>Rhabditida</taxon>
        <taxon>Tylenchina</taxon>
        <taxon>Panagrolaimomorpha</taxon>
        <taxon>Strongyloidoidea</taxon>
        <taxon>Strongyloididae</taxon>
        <taxon>Strongyloides</taxon>
    </lineage>
</organism>
<name>A0A0K0FA81_STRVS</name>
<dbReference type="AlphaFoldDB" id="A0A0K0FA81"/>
<proteinExistence type="predicted"/>
<dbReference type="STRING" id="75913.A0A0K0FA81"/>
<dbReference type="PANTHER" id="PTHR31389">
    <property type="entry name" value="LD39211P"/>
    <property type="match status" value="1"/>
</dbReference>
<accession>A0A0K0FA81</accession>
<sequence length="141" mass="16783">MLHDPTFHGVLTTYHKNTYKYFPTDKERYANRTNSRQYDAAFFLMVKTEDAVNDILKLAVLCALDKHCIQPVNWYNCFSHLKRTNISSKKHICYRFDQSILSILLHNANNYDIRNYDSEIYNFAYLGKREKENIEKLKISC</sequence>
<dbReference type="WBParaSite" id="SVE_0573400.1">
    <property type="protein sequence ID" value="SVE_0573400.1"/>
    <property type="gene ID" value="SVE_0573400"/>
</dbReference>
<protein>
    <submittedName>
        <fullName evidence="2">Ankyrin-like protein</fullName>
    </submittedName>
</protein>
<evidence type="ECO:0000313" key="1">
    <source>
        <dbReference type="Proteomes" id="UP000035680"/>
    </source>
</evidence>
<dbReference type="Proteomes" id="UP000035680">
    <property type="component" value="Unassembled WGS sequence"/>
</dbReference>
<evidence type="ECO:0000313" key="2">
    <source>
        <dbReference type="WBParaSite" id="SVE_0573400.1"/>
    </source>
</evidence>
<reference evidence="1" key="1">
    <citation type="submission" date="2014-07" db="EMBL/GenBank/DDBJ databases">
        <authorList>
            <person name="Martin A.A"/>
            <person name="De Silva N."/>
        </authorList>
    </citation>
    <scope>NUCLEOTIDE SEQUENCE</scope>
</reference>
<reference evidence="2" key="2">
    <citation type="submission" date="2015-08" db="UniProtKB">
        <authorList>
            <consortium name="WormBaseParasite"/>
        </authorList>
    </citation>
    <scope>IDENTIFICATION</scope>
</reference>